<evidence type="ECO:0000259" key="6">
    <source>
        <dbReference type="SMART" id="SM00827"/>
    </source>
</evidence>
<dbReference type="NCBIfam" id="TIGR00128">
    <property type="entry name" value="fabD"/>
    <property type="match status" value="1"/>
</dbReference>
<evidence type="ECO:0000256" key="4">
    <source>
        <dbReference type="PIRNR" id="PIRNR000446"/>
    </source>
</evidence>
<dbReference type="InterPro" id="IPR024925">
    <property type="entry name" value="Malonyl_CoA-ACP_transAc"/>
</dbReference>
<reference evidence="8" key="1">
    <citation type="submission" date="2017-04" db="EMBL/GenBank/DDBJ databases">
        <authorList>
            <person name="Varghese N."/>
            <person name="Submissions S."/>
        </authorList>
    </citation>
    <scope>NUCLEOTIDE SEQUENCE [LARGE SCALE GENOMIC DNA]</scope>
    <source>
        <strain evidence="8">USBA 82</strain>
    </source>
</reference>
<dbReference type="InterPro" id="IPR016035">
    <property type="entry name" value="Acyl_Trfase/lysoPLipase"/>
</dbReference>
<feature type="active site" evidence="5">
    <location>
        <position position="93"/>
    </location>
</feature>
<dbReference type="Gene3D" id="3.40.366.10">
    <property type="entry name" value="Malonyl-Coenzyme A Acyl Carrier Protein, domain 2"/>
    <property type="match status" value="1"/>
</dbReference>
<keyword evidence="2 4" id="KW-0012">Acyltransferase</keyword>
<evidence type="ECO:0000313" key="8">
    <source>
        <dbReference type="Proteomes" id="UP000193355"/>
    </source>
</evidence>
<evidence type="ECO:0000313" key="7">
    <source>
        <dbReference type="EMBL" id="SMG11123.1"/>
    </source>
</evidence>
<feature type="domain" description="Malonyl-CoA:ACP transacylase (MAT)" evidence="6">
    <location>
        <begin position="6"/>
        <end position="315"/>
    </location>
</feature>
<dbReference type="InterPro" id="IPR016036">
    <property type="entry name" value="Malonyl_transacylase_ACP-bd"/>
</dbReference>
<dbReference type="Pfam" id="PF00698">
    <property type="entry name" value="Acyl_transf_1"/>
    <property type="match status" value="1"/>
</dbReference>
<protein>
    <recommendedName>
        <fullName evidence="4">Malonyl CoA-acyl carrier protein transacylase</fullName>
        <ecNumber evidence="4">2.3.1.39</ecNumber>
    </recommendedName>
</protein>
<dbReference type="PANTHER" id="PTHR42681:SF1">
    <property type="entry name" value="MALONYL-COA-ACYL CARRIER PROTEIN TRANSACYLASE, MITOCHONDRIAL"/>
    <property type="match status" value="1"/>
</dbReference>
<dbReference type="Gene3D" id="3.30.70.250">
    <property type="entry name" value="Malonyl-CoA ACP transacylase, ACP-binding"/>
    <property type="match status" value="1"/>
</dbReference>
<keyword evidence="1 4" id="KW-0808">Transferase</keyword>
<dbReference type="GO" id="GO:0006633">
    <property type="term" value="P:fatty acid biosynthetic process"/>
    <property type="evidence" value="ECO:0007669"/>
    <property type="project" value="TreeGrafter"/>
</dbReference>
<accession>A0A1X7IAQ2</accession>
<dbReference type="InterPro" id="IPR001227">
    <property type="entry name" value="Ac_transferase_dom_sf"/>
</dbReference>
<dbReference type="InterPro" id="IPR014043">
    <property type="entry name" value="Acyl_transferase_dom"/>
</dbReference>
<evidence type="ECO:0000256" key="2">
    <source>
        <dbReference type="ARBA" id="ARBA00023315"/>
    </source>
</evidence>
<comment type="similarity">
    <text evidence="4">Belongs to the fabD family.</text>
</comment>
<dbReference type="EC" id="2.3.1.39" evidence="4"/>
<dbReference type="AlphaFoldDB" id="A0A1X7IAQ2"/>
<feature type="active site" evidence="5">
    <location>
        <position position="202"/>
    </location>
</feature>
<dbReference type="PANTHER" id="PTHR42681">
    <property type="entry name" value="MALONYL-COA-ACYL CARRIER PROTEIN TRANSACYLASE, MITOCHONDRIAL"/>
    <property type="match status" value="1"/>
</dbReference>
<dbReference type="EMBL" id="FXBB01000001">
    <property type="protein sequence ID" value="SMG11123.1"/>
    <property type="molecule type" value="Genomic_DNA"/>
</dbReference>
<dbReference type="InterPro" id="IPR004410">
    <property type="entry name" value="Malonyl_CoA-ACP_transAc_FabD"/>
</dbReference>
<dbReference type="STRING" id="561720.SAMN06275492_101242"/>
<dbReference type="SUPFAM" id="SSF52151">
    <property type="entry name" value="FabD/lysophospholipase-like"/>
    <property type="match status" value="1"/>
</dbReference>
<evidence type="ECO:0000256" key="1">
    <source>
        <dbReference type="ARBA" id="ARBA00022679"/>
    </source>
</evidence>
<keyword evidence="8" id="KW-1185">Reference proteome</keyword>
<dbReference type="InterPro" id="IPR050858">
    <property type="entry name" value="Mal-CoA-ACP_Trans/PKS_FabD"/>
</dbReference>
<gene>
    <name evidence="7" type="ORF">SAMN06275492_101242</name>
</gene>
<name>A0A1X7IAQ2_9BACT</name>
<dbReference type="SMART" id="SM00827">
    <property type="entry name" value="PKS_AT"/>
    <property type="match status" value="1"/>
</dbReference>
<proteinExistence type="inferred from homology"/>
<comment type="catalytic activity">
    <reaction evidence="3 4">
        <text>holo-[ACP] + malonyl-CoA = malonyl-[ACP] + CoA</text>
        <dbReference type="Rhea" id="RHEA:41792"/>
        <dbReference type="Rhea" id="RHEA-COMP:9623"/>
        <dbReference type="Rhea" id="RHEA-COMP:9685"/>
        <dbReference type="ChEBI" id="CHEBI:57287"/>
        <dbReference type="ChEBI" id="CHEBI:57384"/>
        <dbReference type="ChEBI" id="CHEBI:64479"/>
        <dbReference type="ChEBI" id="CHEBI:78449"/>
        <dbReference type="EC" id="2.3.1.39"/>
    </reaction>
</comment>
<dbReference type="Proteomes" id="UP000193355">
    <property type="component" value="Unassembled WGS sequence"/>
</dbReference>
<dbReference type="RefSeq" id="WP_085543522.1">
    <property type="nucleotide sequence ID" value="NZ_FXBB01000001.1"/>
</dbReference>
<dbReference type="FunFam" id="3.30.70.250:FF:000001">
    <property type="entry name" value="Malonyl CoA-acyl carrier protein transacylase"/>
    <property type="match status" value="1"/>
</dbReference>
<dbReference type="SUPFAM" id="SSF55048">
    <property type="entry name" value="Probable ACP-binding domain of malonyl-CoA ACP transacylase"/>
    <property type="match status" value="1"/>
</dbReference>
<dbReference type="GO" id="GO:0005829">
    <property type="term" value="C:cytosol"/>
    <property type="evidence" value="ECO:0007669"/>
    <property type="project" value="TreeGrafter"/>
</dbReference>
<evidence type="ECO:0000256" key="3">
    <source>
        <dbReference type="ARBA" id="ARBA00048462"/>
    </source>
</evidence>
<dbReference type="GO" id="GO:0004314">
    <property type="term" value="F:[acyl-carrier-protein] S-malonyltransferase activity"/>
    <property type="evidence" value="ECO:0007669"/>
    <property type="project" value="UniProtKB-EC"/>
</dbReference>
<dbReference type="PIRSF" id="PIRSF000446">
    <property type="entry name" value="Mct"/>
    <property type="match status" value="1"/>
</dbReference>
<evidence type="ECO:0000256" key="5">
    <source>
        <dbReference type="PIRSR" id="PIRSR000446-1"/>
    </source>
</evidence>
<dbReference type="OrthoDB" id="9805460at2"/>
<organism evidence="7 8">
    <name type="scientific">Dethiosulfovibrio salsuginis</name>
    <dbReference type="NCBI Taxonomy" id="561720"/>
    <lineage>
        <taxon>Bacteria</taxon>
        <taxon>Thermotogati</taxon>
        <taxon>Synergistota</taxon>
        <taxon>Synergistia</taxon>
        <taxon>Synergistales</taxon>
        <taxon>Dethiosulfovibrionaceae</taxon>
        <taxon>Dethiosulfovibrio</taxon>
    </lineage>
</organism>
<sequence length="315" mass="33524">MGYALLFPGQGAQFVGMAKDLYDGYPSAREVFDEADRALGFSLTSITFDGPEEKLKLTAYTQPAILAASVAVFDVLRKDIGVDFAPAFVAGHSLGEYSALVASGTLSLADGVRLVHARGKLMQEAVPEGEGAMAAVLGLDDSSVEEICRSCDGDMVCEAANFNSPGQVVISGHDEAIKKAVELLKAKGAKRAVSLNVSAPFHCRLMAPVADQLLEEMDRCSWSDSRWPLVANVSASSASTVKDIRDGLYRQTYSPVRWVESVRFMVESGVSSFLELGPGNVLAGLAKKCSKGVKTLSVGSSADLERAVDFLKEDQ</sequence>